<dbReference type="OrthoDB" id="9786134at2"/>
<dbReference type="Pfam" id="PF03473">
    <property type="entry name" value="MOSC"/>
    <property type="match status" value="1"/>
</dbReference>
<dbReference type="GO" id="GO:0003824">
    <property type="term" value="F:catalytic activity"/>
    <property type="evidence" value="ECO:0007669"/>
    <property type="project" value="InterPro"/>
</dbReference>
<reference evidence="2 3" key="1">
    <citation type="submission" date="2018-12" db="EMBL/GenBank/DDBJ databases">
        <title>Bacillus yapensis draft genome sequence.</title>
        <authorList>
            <person name="Yu L."/>
            <person name="Xu X."/>
            <person name="Tang X."/>
        </authorList>
    </citation>
    <scope>NUCLEOTIDE SEQUENCE [LARGE SCALE GENOMIC DNA]</scope>
    <source>
        <strain evidence="2 3">XXST-01</strain>
    </source>
</reference>
<proteinExistence type="predicted"/>
<dbReference type="SUPFAM" id="SSF50800">
    <property type="entry name" value="PK beta-barrel domain-like"/>
    <property type="match status" value="1"/>
</dbReference>
<dbReference type="InterPro" id="IPR005163">
    <property type="entry name" value="Tri_helical_YiiM-like"/>
</dbReference>
<dbReference type="Gene3D" id="2.40.33.20">
    <property type="entry name" value="PK beta-barrel domain-like"/>
    <property type="match status" value="1"/>
</dbReference>
<dbReference type="GO" id="GO:0030151">
    <property type="term" value="F:molybdenum ion binding"/>
    <property type="evidence" value="ECO:0007669"/>
    <property type="project" value="InterPro"/>
</dbReference>
<dbReference type="RefSeq" id="WP_126408883.1">
    <property type="nucleotide sequence ID" value="NZ_RXNT01000009.1"/>
</dbReference>
<dbReference type="InterPro" id="IPR011037">
    <property type="entry name" value="Pyrv_Knase-like_insert_dom_sf"/>
</dbReference>
<protein>
    <submittedName>
        <fullName evidence="2">MOSC domain-containing protein</fullName>
    </submittedName>
</protein>
<dbReference type="EMBL" id="RXNT01000009">
    <property type="protein sequence ID" value="RTR30990.1"/>
    <property type="molecule type" value="Genomic_DNA"/>
</dbReference>
<evidence type="ECO:0000259" key="1">
    <source>
        <dbReference type="PROSITE" id="PS51340"/>
    </source>
</evidence>
<organism evidence="2 3">
    <name type="scientific">Bacillus yapensis</name>
    <dbReference type="NCBI Taxonomy" id="2492960"/>
    <lineage>
        <taxon>Bacteria</taxon>
        <taxon>Bacillati</taxon>
        <taxon>Bacillota</taxon>
        <taxon>Bacilli</taxon>
        <taxon>Bacillales</taxon>
        <taxon>Bacillaceae</taxon>
        <taxon>Bacillus</taxon>
    </lineage>
</organism>
<dbReference type="PROSITE" id="PS51340">
    <property type="entry name" value="MOSC"/>
    <property type="match status" value="1"/>
</dbReference>
<sequence>MRKLISLNVGEPKEYLFNGKAEKTGIGKKPVVSANLHKLGFDNDQVASTEYHGGVDRAVCLYPYEHYEQWEKEFNIKLPLPAFGENLTTTGMLEKDIYIGDTFEIGTAVIQVTQGRVPCAKISKFNGVDLLSRIMESCYTGYLFRVLEEGVIHDDSTIKLVDRVQEKYSILEANQIMLHDRKNVEAIEEMLQIKELATVWKNTLGNMLEKIK</sequence>
<dbReference type="GO" id="GO:0030170">
    <property type="term" value="F:pyridoxal phosphate binding"/>
    <property type="evidence" value="ECO:0007669"/>
    <property type="project" value="InterPro"/>
</dbReference>
<dbReference type="InterPro" id="IPR005302">
    <property type="entry name" value="MoCF_Sase_C"/>
</dbReference>
<dbReference type="InterPro" id="IPR052353">
    <property type="entry name" value="Benzoxazolinone_Detox_Enz"/>
</dbReference>
<gene>
    <name evidence="2" type="ORF">EKG37_11840</name>
</gene>
<feature type="domain" description="MOSC" evidence="1">
    <location>
        <begin position="28"/>
        <end position="161"/>
    </location>
</feature>
<evidence type="ECO:0000313" key="3">
    <source>
        <dbReference type="Proteomes" id="UP000271374"/>
    </source>
</evidence>
<dbReference type="Pfam" id="PF03475">
    <property type="entry name" value="YiiM_3-alpha"/>
    <property type="match status" value="1"/>
</dbReference>
<name>A0A3S0ID59_9BACI</name>
<keyword evidence="3" id="KW-1185">Reference proteome</keyword>
<dbReference type="Proteomes" id="UP000271374">
    <property type="component" value="Unassembled WGS sequence"/>
</dbReference>
<comment type="caution">
    <text evidence="2">The sequence shown here is derived from an EMBL/GenBank/DDBJ whole genome shotgun (WGS) entry which is preliminary data.</text>
</comment>
<dbReference type="PANTHER" id="PTHR30212:SF2">
    <property type="entry name" value="PROTEIN YIIM"/>
    <property type="match status" value="1"/>
</dbReference>
<evidence type="ECO:0000313" key="2">
    <source>
        <dbReference type="EMBL" id="RTR30990.1"/>
    </source>
</evidence>
<dbReference type="PANTHER" id="PTHR30212">
    <property type="entry name" value="PROTEIN YIIM"/>
    <property type="match status" value="1"/>
</dbReference>
<dbReference type="AlphaFoldDB" id="A0A3S0ID59"/>
<accession>A0A3S0ID59</accession>